<name>A0A0F3PGE7_RICRH</name>
<dbReference type="PATRIC" id="fig|1359199.3.peg.944"/>
<reference evidence="1 2" key="1">
    <citation type="submission" date="2015-01" db="EMBL/GenBank/DDBJ databases">
        <title>Genome Sequencing of Rickettsiales.</title>
        <authorList>
            <person name="Daugherty S.C."/>
            <person name="Su Q."/>
            <person name="Abolude K."/>
            <person name="Beier-Sexton M."/>
            <person name="Carlyon J.A."/>
            <person name="Carter R."/>
            <person name="Day N.P."/>
            <person name="Dumler S.J."/>
            <person name="Dyachenko V."/>
            <person name="Godinez A."/>
            <person name="Kurtti T.J."/>
            <person name="Lichay M."/>
            <person name="Mullins K.E."/>
            <person name="Ott S."/>
            <person name="Pappas-Brown V."/>
            <person name="Paris D.H."/>
            <person name="Patel P."/>
            <person name="Richards A.L."/>
            <person name="Sadzewicz L."/>
            <person name="Sears K."/>
            <person name="Seidman D."/>
            <person name="Sengamalay N."/>
            <person name="Stenos J."/>
            <person name="Tallon L.J."/>
            <person name="Vincent G."/>
            <person name="Fraser C.M."/>
            <person name="Munderloh U."/>
            <person name="Dunning-Hotopp J.C."/>
        </authorList>
    </citation>
    <scope>NUCLEOTIDE SEQUENCE [LARGE SCALE GENOMIC DNA]</scope>
    <source>
        <strain evidence="1 2">Ect</strain>
    </source>
</reference>
<evidence type="ECO:0000313" key="1">
    <source>
        <dbReference type="EMBL" id="KJV79017.1"/>
    </source>
</evidence>
<evidence type="ECO:0000313" key="2">
    <source>
        <dbReference type="Proteomes" id="UP000033591"/>
    </source>
</evidence>
<protein>
    <submittedName>
        <fullName evidence="1">Uncharacterized protein</fullName>
    </submittedName>
</protein>
<organism evidence="1 2">
    <name type="scientific">Rickettsia rhipicephali str. Ect</name>
    <dbReference type="NCBI Taxonomy" id="1359199"/>
    <lineage>
        <taxon>Bacteria</taxon>
        <taxon>Pseudomonadati</taxon>
        <taxon>Pseudomonadota</taxon>
        <taxon>Alphaproteobacteria</taxon>
        <taxon>Rickettsiales</taxon>
        <taxon>Rickettsiaceae</taxon>
        <taxon>Rickettsieae</taxon>
        <taxon>Rickettsia</taxon>
        <taxon>spotted fever group</taxon>
    </lineage>
</organism>
<dbReference type="AlphaFoldDB" id="A0A0F3PGE7"/>
<dbReference type="EMBL" id="LAOC01000001">
    <property type="protein sequence ID" value="KJV79017.1"/>
    <property type="molecule type" value="Genomic_DNA"/>
</dbReference>
<accession>A0A0F3PGE7</accession>
<dbReference type="Proteomes" id="UP000033591">
    <property type="component" value="Unassembled WGS sequence"/>
</dbReference>
<proteinExistence type="predicted"/>
<gene>
    <name evidence="1" type="ORF">RMAECT_0961</name>
</gene>
<sequence length="42" mass="4935">MRSNLRSLLLFHEIAVQPMAARNDVFCIIQIYEVTNSIYYSN</sequence>
<comment type="caution">
    <text evidence="1">The sequence shown here is derived from an EMBL/GenBank/DDBJ whole genome shotgun (WGS) entry which is preliminary data.</text>
</comment>